<comment type="cofactor">
    <cofactor evidence="1 7 8">
        <name>pyridoxal 5'-phosphate</name>
        <dbReference type="ChEBI" id="CHEBI:597326"/>
    </cofactor>
</comment>
<dbReference type="GO" id="GO:0004058">
    <property type="term" value="F:aromatic-L-amino-acid decarboxylase activity"/>
    <property type="evidence" value="ECO:0007669"/>
    <property type="project" value="UniProtKB-ARBA"/>
</dbReference>
<dbReference type="Gene3D" id="3.40.640.10">
    <property type="entry name" value="Type I PLP-dependent aspartate aminotransferase-like (Major domain)"/>
    <property type="match status" value="1"/>
</dbReference>
<dbReference type="SUPFAM" id="SSF53383">
    <property type="entry name" value="PLP-dependent transferases"/>
    <property type="match status" value="1"/>
</dbReference>
<dbReference type="InterPro" id="IPR002129">
    <property type="entry name" value="PyrdxlP-dep_de-COase"/>
</dbReference>
<dbReference type="OrthoDB" id="3401800at2"/>
<dbReference type="GO" id="GO:0006538">
    <property type="term" value="P:L-glutamate catabolic process"/>
    <property type="evidence" value="ECO:0007669"/>
    <property type="project" value="TreeGrafter"/>
</dbReference>
<dbReference type="AlphaFoldDB" id="A0A2K2UBU1"/>
<evidence type="ECO:0000313" key="11">
    <source>
        <dbReference type="Proteomes" id="UP000236197"/>
    </source>
</evidence>
<dbReference type="InterPro" id="IPR015421">
    <property type="entry name" value="PyrdxlP-dep_Trfase_major"/>
</dbReference>
<keyword evidence="4 7" id="KW-0663">Pyridoxal phosphate</keyword>
<evidence type="ECO:0000256" key="6">
    <source>
        <dbReference type="ARBA" id="ARBA00048868"/>
    </source>
</evidence>
<evidence type="ECO:0000256" key="7">
    <source>
        <dbReference type="PIRSR" id="PIRSR602129-50"/>
    </source>
</evidence>
<dbReference type="GO" id="GO:0030170">
    <property type="term" value="F:pyridoxal phosphate binding"/>
    <property type="evidence" value="ECO:0007669"/>
    <property type="project" value="InterPro"/>
</dbReference>
<dbReference type="Gene3D" id="4.10.280.50">
    <property type="match status" value="1"/>
</dbReference>
<proteinExistence type="inferred from homology"/>
<keyword evidence="5 8" id="KW-0456">Lyase</keyword>
<accession>A0A2K2UBU1</accession>
<evidence type="ECO:0000256" key="5">
    <source>
        <dbReference type="ARBA" id="ARBA00023239"/>
    </source>
</evidence>
<reference evidence="11" key="1">
    <citation type="submission" date="2018-01" db="EMBL/GenBank/DDBJ databases">
        <title>Rubneribacter badeniensis gen. nov., sp. nov., and Colonibacter rubneri, gen. nov., sp. nov., WGS of new members of the Eggerthellaceae.</title>
        <authorList>
            <person name="Danylec N."/>
            <person name="Stoll D.A."/>
            <person name="Doetsch A."/>
            <person name="Kulling S.E."/>
            <person name="Huch M."/>
        </authorList>
    </citation>
    <scope>NUCLEOTIDE SEQUENCE [LARGE SCALE GENOMIC DNA]</scope>
    <source>
        <strain evidence="11">ResAG-96</strain>
    </source>
</reference>
<name>A0A2K2UBU1_9ACTN</name>
<dbReference type="NCBIfam" id="TIGR01788">
    <property type="entry name" value="Glu-decarb-GAD"/>
    <property type="match status" value="1"/>
</dbReference>
<keyword evidence="11" id="KW-1185">Reference proteome</keyword>
<dbReference type="Gene3D" id="3.90.1150.160">
    <property type="match status" value="1"/>
</dbReference>
<dbReference type="InterPro" id="IPR015424">
    <property type="entry name" value="PyrdxlP-dep_Trfase"/>
</dbReference>
<evidence type="ECO:0000256" key="3">
    <source>
        <dbReference type="ARBA" id="ARBA00012421"/>
    </source>
</evidence>
<dbReference type="Proteomes" id="UP000236197">
    <property type="component" value="Unassembled WGS sequence"/>
</dbReference>
<evidence type="ECO:0000256" key="8">
    <source>
        <dbReference type="RuleBase" id="RU000382"/>
    </source>
</evidence>
<dbReference type="GO" id="GO:0005829">
    <property type="term" value="C:cytosol"/>
    <property type="evidence" value="ECO:0007669"/>
    <property type="project" value="TreeGrafter"/>
</dbReference>
<keyword evidence="9" id="KW-0210">Decarboxylase</keyword>
<protein>
    <recommendedName>
        <fullName evidence="3 9">Glutamate decarboxylase</fullName>
        <ecNumber evidence="3 9">4.1.1.15</ecNumber>
    </recommendedName>
</protein>
<feature type="modified residue" description="N6-(pyridoxal phosphate)lysine" evidence="7">
    <location>
        <position position="286"/>
    </location>
</feature>
<gene>
    <name evidence="10" type="ORF">C2L71_06580</name>
</gene>
<organism evidence="10 11">
    <name type="scientific">Enteroscipio rubneri</name>
    <dbReference type="NCBI Taxonomy" id="2070686"/>
    <lineage>
        <taxon>Bacteria</taxon>
        <taxon>Bacillati</taxon>
        <taxon>Actinomycetota</taxon>
        <taxon>Coriobacteriia</taxon>
        <taxon>Eggerthellales</taxon>
        <taxon>Eggerthellaceae</taxon>
        <taxon>Enteroscipio</taxon>
    </lineage>
</organism>
<comment type="similarity">
    <text evidence="2 8">Belongs to the group II decarboxylase family.</text>
</comment>
<sequence>MEQQTSTSKVLDSMDEGTKYLTPIFGSESSDASMPRLTMNDKPVEPRIAYEMIKEYLSIEGNATQNLTTFCQTYMEPMATKIMAETMEKNAIDKDEYPMTADLENRCVAMIGNLWHANQDEEPMGTSTVGSSEACMLGGLGMLFRWKKLASAAGVDIYSETRPNLVISAGYQVCWEKFCRYWDIEMRLVPLEKDHLSLNMDTVMDYVDDYTIGITAILGITYTGKFDDVQKLDELVEKYNEAHPKLPIRIHVDGASGGMFAPFVEPDLVWDFQLKNVWSINCSGHKYGLVYPGIGWVVWRSKEALPEDLIFWVSYLGGEEATMAINFSRSASQIVGQYYVLMRNGFEGFKEIQERTLDVARYLALELDEMGIFEIYENASHIPIVCWGLKEDAGVEWSLYDLSDRLRMSGWLVPAYPMPADMQDTTVQRVVARADFSMQLAIRLVEDMKKEIDTLNKAKFVTGNTQGVIQTGFNHGGRAAVDKGEKVQTKAKTSKK</sequence>
<evidence type="ECO:0000256" key="4">
    <source>
        <dbReference type="ARBA" id="ARBA00022898"/>
    </source>
</evidence>
<dbReference type="FunFam" id="3.40.640.10:FF:000017">
    <property type="entry name" value="Glutamate decarboxylase"/>
    <property type="match status" value="1"/>
</dbReference>
<evidence type="ECO:0000256" key="1">
    <source>
        <dbReference type="ARBA" id="ARBA00001933"/>
    </source>
</evidence>
<dbReference type="PANTHER" id="PTHR43321:SF3">
    <property type="entry name" value="GLUTAMATE DECARBOXYLASE"/>
    <property type="match status" value="1"/>
</dbReference>
<evidence type="ECO:0000313" key="10">
    <source>
        <dbReference type="EMBL" id="PNV67702.1"/>
    </source>
</evidence>
<comment type="caution">
    <text evidence="10">The sequence shown here is derived from an EMBL/GenBank/DDBJ whole genome shotgun (WGS) entry which is preliminary data.</text>
</comment>
<dbReference type="RefSeq" id="WP_103264987.1">
    <property type="nucleotide sequence ID" value="NZ_CABMLE010000006.1"/>
</dbReference>
<evidence type="ECO:0000256" key="2">
    <source>
        <dbReference type="ARBA" id="ARBA00009533"/>
    </source>
</evidence>
<dbReference type="PANTHER" id="PTHR43321">
    <property type="entry name" value="GLUTAMATE DECARBOXYLASE"/>
    <property type="match status" value="1"/>
</dbReference>
<dbReference type="InterPro" id="IPR010107">
    <property type="entry name" value="Glutamate_decarboxylase"/>
</dbReference>
<dbReference type="GO" id="GO:0004351">
    <property type="term" value="F:glutamate decarboxylase activity"/>
    <property type="evidence" value="ECO:0007669"/>
    <property type="project" value="UniProtKB-EC"/>
</dbReference>
<dbReference type="EC" id="4.1.1.15" evidence="3 9"/>
<evidence type="ECO:0000256" key="9">
    <source>
        <dbReference type="RuleBase" id="RU361171"/>
    </source>
</evidence>
<comment type="catalytic activity">
    <reaction evidence="6 9">
        <text>L-glutamate + H(+) = 4-aminobutanoate + CO2</text>
        <dbReference type="Rhea" id="RHEA:17785"/>
        <dbReference type="ChEBI" id="CHEBI:15378"/>
        <dbReference type="ChEBI" id="CHEBI:16526"/>
        <dbReference type="ChEBI" id="CHEBI:29985"/>
        <dbReference type="ChEBI" id="CHEBI:59888"/>
        <dbReference type="EC" id="4.1.1.15"/>
    </reaction>
</comment>
<dbReference type="EMBL" id="PPEK01000006">
    <property type="protein sequence ID" value="PNV67702.1"/>
    <property type="molecule type" value="Genomic_DNA"/>
</dbReference>
<dbReference type="Pfam" id="PF00282">
    <property type="entry name" value="Pyridoxal_deC"/>
    <property type="match status" value="1"/>
</dbReference>